<evidence type="ECO:0000256" key="1">
    <source>
        <dbReference type="SAM" id="MobiDB-lite"/>
    </source>
</evidence>
<dbReference type="Proteomes" id="UP000053105">
    <property type="component" value="Unassembled WGS sequence"/>
</dbReference>
<name>A0A0N0U3M9_9HYME</name>
<feature type="region of interest" description="Disordered" evidence="1">
    <location>
        <begin position="36"/>
        <end position="63"/>
    </location>
</feature>
<accession>A0A0N0U3M9</accession>
<proteinExistence type="predicted"/>
<protein>
    <submittedName>
        <fullName evidence="2">Uncharacterized protein</fullName>
    </submittedName>
</protein>
<evidence type="ECO:0000313" key="3">
    <source>
        <dbReference type="Proteomes" id="UP000053105"/>
    </source>
</evidence>
<sequence length="303" mass="34758">MQTSKINNEFATTCTERVGKNESGVGVDTTCSVASFASRGRQDRDEGDEDDEEDEDENGEDDELDKNRRLSKWKLHNLRPFFTKLSQFELSAIFDYHWHNFLIDVYTQCYYYSKVVYQFNTLLLQVTSLVLCQWRHPINRKKQNTTMALRSLCTSIVLLQYTNRSCIEPCDFDFDFGYQRSSASPLPLFFPHARKKFSSNSLRLGGLILSPPKGAIAQYQKTPLLLEVYPTPPHESRDPNQPIANFRCISAASVAFSSGFTIFCDGGAEVSLKKKKDLVLRFGTVVVSRFKRYNKIIKLNTKY</sequence>
<organism evidence="2 3">
    <name type="scientific">Melipona quadrifasciata</name>
    <dbReference type="NCBI Taxonomy" id="166423"/>
    <lineage>
        <taxon>Eukaryota</taxon>
        <taxon>Metazoa</taxon>
        <taxon>Ecdysozoa</taxon>
        <taxon>Arthropoda</taxon>
        <taxon>Hexapoda</taxon>
        <taxon>Insecta</taxon>
        <taxon>Pterygota</taxon>
        <taxon>Neoptera</taxon>
        <taxon>Endopterygota</taxon>
        <taxon>Hymenoptera</taxon>
        <taxon>Apocrita</taxon>
        <taxon>Aculeata</taxon>
        <taxon>Apoidea</taxon>
        <taxon>Anthophila</taxon>
        <taxon>Apidae</taxon>
        <taxon>Melipona</taxon>
    </lineage>
</organism>
<keyword evidence="3" id="KW-1185">Reference proteome</keyword>
<dbReference type="OrthoDB" id="10039049at2759"/>
<evidence type="ECO:0000313" key="2">
    <source>
        <dbReference type="EMBL" id="KOX69682.1"/>
    </source>
</evidence>
<reference evidence="2 3" key="1">
    <citation type="submission" date="2015-07" db="EMBL/GenBank/DDBJ databases">
        <title>The genome of Melipona quadrifasciata.</title>
        <authorList>
            <person name="Pan H."/>
            <person name="Kapheim K."/>
        </authorList>
    </citation>
    <scope>NUCLEOTIDE SEQUENCE [LARGE SCALE GENOMIC DNA]</scope>
    <source>
        <strain evidence="2">0111107301</strain>
        <tissue evidence="2">Whole body</tissue>
    </source>
</reference>
<dbReference type="EMBL" id="KQ435883">
    <property type="protein sequence ID" value="KOX69682.1"/>
    <property type="molecule type" value="Genomic_DNA"/>
</dbReference>
<feature type="compositionally biased region" description="Acidic residues" evidence="1">
    <location>
        <begin position="45"/>
        <end position="63"/>
    </location>
</feature>
<gene>
    <name evidence="2" type="ORF">WN51_04964</name>
</gene>
<dbReference type="AlphaFoldDB" id="A0A0N0U3M9"/>